<keyword evidence="2" id="KW-0276">Fatty acid metabolism</keyword>
<accession>A0A915Q1T4</accession>
<dbReference type="Gene3D" id="3.30.300.30">
    <property type="match status" value="1"/>
</dbReference>
<dbReference type="GO" id="GO:0035336">
    <property type="term" value="P:long-chain fatty-acyl-CoA metabolic process"/>
    <property type="evidence" value="ECO:0007669"/>
    <property type="project" value="TreeGrafter"/>
</dbReference>
<evidence type="ECO:0000259" key="6">
    <source>
        <dbReference type="Pfam" id="PF00501"/>
    </source>
</evidence>
<dbReference type="PANTHER" id="PTHR43272">
    <property type="entry name" value="LONG-CHAIN-FATTY-ACID--COA LIGASE"/>
    <property type="match status" value="1"/>
</dbReference>
<dbReference type="InterPro" id="IPR020845">
    <property type="entry name" value="AMP-binding_CS"/>
</dbReference>
<keyword evidence="5" id="KW-0812">Transmembrane</keyword>
<dbReference type="GO" id="GO:0005886">
    <property type="term" value="C:plasma membrane"/>
    <property type="evidence" value="ECO:0007669"/>
    <property type="project" value="TreeGrafter"/>
</dbReference>
<dbReference type="GO" id="GO:0004467">
    <property type="term" value="F:long-chain fatty acid-CoA ligase activity"/>
    <property type="evidence" value="ECO:0007669"/>
    <property type="project" value="UniProtKB-EC"/>
</dbReference>
<reference evidence="8" key="1">
    <citation type="submission" date="2022-11" db="UniProtKB">
        <authorList>
            <consortium name="WormBaseParasite"/>
        </authorList>
    </citation>
    <scope>IDENTIFICATION</scope>
</reference>
<keyword evidence="5" id="KW-1133">Transmembrane helix</keyword>
<dbReference type="GO" id="GO:0030182">
    <property type="term" value="P:neuron differentiation"/>
    <property type="evidence" value="ECO:0007669"/>
    <property type="project" value="TreeGrafter"/>
</dbReference>
<dbReference type="GO" id="GO:0005811">
    <property type="term" value="C:lipid droplet"/>
    <property type="evidence" value="ECO:0007669"/>
    <property type="project" value="TreeGrafter"/>
</dbReference>
<dbReference type="GO" id="GO:0005783">
    <property type="term" value="C:endoplasmic reticulum"/>
    <property type="evidence" value="ECO:0007669"/>
    <property type="project" value="TreeGrafter"/>
</dbReference>
<feature type="transmembrane region" description="Helical" evidence="5">
    <location>
        <begin position="7"/>
        <end position="26"/>
    </location>
</feature>
<dbReference type="InterPro" id="IPR045851">
    <property type="entry name" value="AMP-bd_C_sf"/>
</dbReference>
<dbReference type="AlphaFoldDB" id="A0A915Q1T4"/>
<evidence type="ECO:0000256" key="3">
    <source>
        <dbReference type="ARBA" id="ARBA00024484"/>
    </source>
</evidence>
<dbReference type="WBParaSite" id="sdigi.contig76.g3740.t1">
    <property type="protein sequence ID" value="sdigi.contig76.g3740.t1"/>
    <property type="gene ID" value="sdigi.contig76.g3740"/>
</dbReference>
<feature type="domain" description="AMP-dependent synthetase/ligase" evidence="6">
    <location>
        <begin position="99"/>
        <end position="550"/>
    </location>
</feature>
<evidence type="ECO:0000256" key="2">
    <source>
        <dbReference type="ARBA" id="ARBA00022832"/>
    </source>
</evidence>
<keyword evidence="5" id="KW-0472">Membrane</keyword>
<dbReference type="InterPro" id="IPR000873">
    <property type="entry name" value="AMP-dep_synth/lig_dom"/>
</dbReference>
<evidence type="ECO:0000313" key="8">
    <source>
        <dbReference type="WBParaSite" id="sdigi.contig76.g3740.t1"/>
    </source>
</evidence>
<dbReference type="Pfam" id="PF00501">
    <property type="entry name" value="AMP-binding"/>
    <property type="match status" value="1"/>
</dbReference>
<organism evidence="7 8">
    <name type="scientific">Setaria digitata</name>
    <dbReference type="NCBI Taxonomy" id="48799"/>
    <lineage>
        <taxon>Eukaryota</taxon>
        <taxon>Metazoa</taxon>
        <taxon>Ecdysozoa</taxon>
        <taxon>Nematoda</taxon>
        <taxon>Chromadorea</taxon>
        <taxon>Rhabditida</taxon>
        <taxon>Spirurina</taxon>
        <taxon>Spiruromorpha</taxon>
        <taxon>Filarioidea</taxon>
        <taxon>Setariidae</taxon>
        <taxon>Setaria</taxon>
    </lineage>
</organism>
<evidence type="ECO:0000256" key="1">
    <source>
        <dbReference type="ARBA" id="ARBA00022598"/>
    </source>
</evidence>
<name>A0A915Q1T4_9BILA</name>
<sequence length="726" mass="81699">MVTCQEAVPFWIRFFILMLRVWLLLYDCLNYLPFELFISPIAKAKPIKGTDSPWHNVDGPVREDFPGEDTIDKLFTHAAKLYGEKAALGTRELLEVLEEKQPDGRVFEKWIMGKYKWESYIEIHNKIGRIASGLKTVIQNDCRAVIFAETRADWLITALSLFRINIPVTTIYATLGEKILNTSYLALLRKIVQLILNLNKMTLINAVIQAINETEATLLVTSAELLTKTVAMGKRTKLRWLVYFRPVHPSKKISNMEMDVIKSQFENVLALDELEMYGSISPEVSPAKRDDIAMIMYTSGSTGDAKGVILTHYNIVSSVAGLGAGIGIICDTDTYIGYLPLAHILEVAAELTCLVRGCRIGYSSPSTLQDRSAKIKLGTHGDCWELKPTLMASVPAIMDRIFKAINDEVAASPRIIQELFRLAYERKRLRYKQGYCSPFLDRIVFKRTRSLLGGKLRGILCGGAALNPETQCFMNICMCCPVVQGYGLTETSAAVSVADVNDLSTGTVGPPLRCTQILLREWHEGGYIPHGDPPRGEILVSGPNLSPGYWKKSEKTAEDFVVINGIRYFATGDIGEFRRDGSLLITDRKKDLIKMQNGEYVSLSKIETALLNCPQIDNVCCYGDSLSAHLIALIVPNKKQLQLNMSTMSWTELCRNPKIIEECRKIMEEHVVRNHLLKSELPKKIYLCDEVWTSESGLLTEAMKLKRHRIKLKYAHVIAQLFHDKH</sequence>
<protein>
    <recommendedName>
        <fullName evidence="4">long-chain-fatty-acid--CoA ligase</fullName>
        <ecNumber evidence="4">6.2.1.3</ecNumber>
    </recommendedName>
</protein>
<keyword evidence="2" id="KW-0443">Lipid metabolism</keyword>
<proteinExistence type="predicted"/>
<comment type="catalytic activity">
    <reaction evidence="3">
        <text>a long-chain fatty acid + ATP + CoA = a long-chain fatty acyl-CoA + AMP + diphosphate</text>
        <dbReference type="Rhea" id="RHEA:15421"/>
        <dbReference type="ChEBI" id="CHEBI:30616"/>
        <dbReference type="ChEBI" id="CHEBI:33019"/>
        <dbReference type="ChEBI" id="CHEBI:57287"/>
        <dbReference type="ChEBI" id="CHEBI:57560"/>
        <dbReference type="ChEBI" id="CHEBI:83139"/>
        <dbReference type="ChEBI" id="CHEBI:456215"/>
        <dbReference type="EC" id="6.2.1.3"/>
    </reaction>
    <physiologicalReaction direction="left-to-right" evidence="3">
        <dbReference type="Rhea" id="RHEA:15422"/>
    </physiologicalReaction>
</comment>
<evidence type="ECO:0000313" key="7">
    <source>
        <dbReference type="Proteomes" id="UP000887581"/>
    </source>
</evidence>
<dbReference type="PROSITE" id="PS00455">
    <property type="entry name" value="AMP_BINDING"/>
    <property type="match status" value="1"/>
</dbReference>
<dbReference type="Gene3D" id="3.40.50.12780">
    <property type="entry name" value="N-terminal domain of ligase-like"/>
    <property type="match status" value="1"/>
</dbReference>
<dbReference type="Proteomes" id="UP000887581">
    <property type="component" value="Unplaced"/>
</dbReference>
<evidence type="ECO:0000256" key="5">
    <source>
        <dbReference type="SAM" id="Phobius"/>
    </source>
</evidence>
<dbReference type="EC" id="6.2.1.3" evidence="4"/>
<keyword evidence="1" id="KW-0436">Ligase</keyword>
<dbReference type="PANTHER" id="PTHR43272:SF108">
    <property type="entry name" value="AMP-BINDING DOMAIN-CONTAINING PROTEIN"/>
    <property type="match status" value="1"/>
</dbReference>
<keyword evidence="7" id="KW-1185">Reference proteome</keyword>
<dbReference type="SUPFAM" id="SSF56801">
    <property type="entry name" value="Acetyl-CoA synthetase-like"/>
    <property type="match status" value="1"/>
</dbReference>
<evidence type="ECO:0000256" key="4">
    <source>
        <dbReference type="ARBA" id="ARBA00026121"/>
    </source>
</evidence>
<dbReference type="InterPro" id="IPR042099">
    <property type="entry name" value="ANL_N_sf"/>
</dbReference>